<proteinExistence type="predicted"/>
<evidence type="ECO:0000313" key="2">
    <source>
        <dbReference type="Proteomes" id="UP001217089"/>
    </source>
</evidence>
<accession>A0ABQ9E8R5</accession>
<comment type="caution">
    <text evidence="1">The sequence shown here is derived from an EMBL/GenBank/DDBJ whole genome shotgun (WGS) entry which is preliminary data.</text>
</comment>
<gene>
    <name evidence="1" type="ORF">KUTeg_021695</name>
</gene>
<dbReference type="Proteomes" id="UP001217089">
    <property type="component" value="Unassembled WGS sequence"/>
</dbReference>
<keyword evidence="2" id="KW-1185">Reference proteome</keyword>
<reference evidence="1 2" key="1">
    <citation type="submission" date="2022-12" db="EMBL/GenBank/DDBJ databases">
        <title>Chromosome-level genome of Tegillarca granosa.</title>
        <authorList>
            <person name="Kim J."/>
        </authorList>
    </citation>
    <scope>NUCLEOTIDE SEQUENCE [LARGE SCALE GENOMIC DNA]</scope>
    <source>
        <strain evidence="1">Teg-2019</strain>
        <tissue evidence="1">Adductor muscle</tissue>
    </source>
</reference>
<protein>
    <submittedName>
        <fullName evidence="1">Uncharacterized protein</fullName>
    </submittedName>
</protein>
<organism evidence="1 2">
    <name type="scientific">Tegillarca granosa</name>
    <name type="common">Malaysian cockle</name>
    <name type="synonym">Anadara granosa</name>
    <dbReference type="NCBI Taxonomy" id="220873"/>
    <lineage>
        <taxon>Eukaryota</taxon>
        <taxon>Metazoa</taxon>
        <taxon>Spiralia</taxon>
        <taxon>Lophotrochozoa</taxon>
        <taxon>Mollusca</taxon>
        <taxon>Bivalvia</taxon>
        <taxon>Autobranchia</taxon>
        <taxon>Pteriomorphia</taxon>
        <taxon>Arcoida</taxon>
        <taxon>Arcoidea</taxon>
        <taxon>Arcidae</taxon>
        <taxon>Tegillarca</taxon>
    </lineage>
</organism>
<evidence type="ECO:0000313" key="1">
    <source>
        <dbReference type="EMBL" id="KAJ8300176.1"/>
    </source>
</evidence>
<name>A0ABQ9E8R5_TEGGR</name>
<sequence length="61" mass="6780">MYVYFSGLAHVDATVAALVEIIHAFTLNDFENIDLATKLYLKLLLCPSPLMTFTKIPHGTP</sequence>
<dbReference type="EMBL" id="JARBDR010000919">
    <property type="protein sequence ID" value="KAJ8300176.1"/>
    <property type="molecule type" value="Genomic_DNA"/>
</dbReference>